<reference evidence="5 6" key="1">
    <citation type="submission" date="2017-08" db="EMBL/GenBank/DDBJ databases">
        <title>Infants hospitalized years apart are colonized by the same room-sourced microbial strains.</title>
        <authorList>
            <person name="Brooks B."/>
            <person name="Olm M.R."/>
            <person name="Firek B.A."/>
            <person name="Baker R."/>
            <person name="Thomas B.C."/>
            <person name="Morowitz M.J."/>
            <person name="Banfield J.F."/>
        </authorList>
    </citation>
    <scope>NUCLEOTIDE SEQUENCE [LARGE SCALE GENOMIC DNA]</scope>
    <source>
        <strain evidence="5">S2_003_000_R2_14</strain>
    </source>
</reference>
<dbReference type="SUPFAM" id="SSF51905">
    <property type="entry name" value="FAD/NAD(P)-binding domain"/>
    <property type="match status" value="1"/>
</dbReference>
<dbReference type="GO" id="GO:0005737">
    <property type="term" value="C:cytoplasm"/>
    <property type="evidence" value="ECO:0007669"/>
    <property type="project" value="TreeGrafter"/>
</dbReference>
<keyword evidence="3" id="KW-0560">Oxidoreductase</keyword>
<sequence>MGLSIGVELRRDPSVEVVVLEKSIPGAEASSAAAGMLAPQFESEKPGPMLDLCLLSRAAWPKFARMLEEQSNVPVHYLPSGGLQVAFTDDEVHALQAKIDWQSALGLRATLLSAQELRSLEPAINHEALAAADFPDDHQVDPRRLMRALQVAASRSGVAFRTGTVRGLVEKDGKIIGVDVDGEQLHSDVVVLAAGAWSGLVSGAQVDPSRVKPVRGQMLELQVRAPTFSRLLKGASGYLVPRSDGAIIAGSTMEMAGYEKNVTVEGLAKLLRATQELVPSLASAPITQTWAGLRPWTDDQLPFLGEGPKPGLLLATGHFRNGILLAPITARLIGQLVRREKPTLDLRAFRYARNSP</sequence>
<dbReference type="UniPathway" id="UPA00060"/>
<organism evidence="5 6">
    <name type="scientific">Archangium gephyra</name>
    <dbReference type="NCBI Taxonomy" id="48"/>
    <lineage>
        <taxon>Bacteria</taxon>
        <taxon>Pseudomonadati</taxon>
        <taxon>Myxococcota</taxon>
        <taxon>Myxococcia</taxon>
        <taxon>Myxococcales</taxon>
        <taxon>Cystobacterineae</taxon>
        <taxon>Archangiaceae</taxon>
        <taxon>Archangium</taxon>
    </lineage>
</organism>
<dbReference type="GO" id="GO:0050660">
    <property type="term" value="F:flavin adenine dinucleotide binding"/>
    <property type="evidence" value="ECO:0007669"/>
    <property type="project" value="InterPro"/>
</dbReference>
<dbReference type="SUPFAM" id="SSF54373">
    <property type="entry name" value="FAD-linked reductases, C-terminal domain"/>
    <property type="match status" value="1"/>
</dbReference>
<proteinExistence type="predicted"/>
<dbReference type="PANTHER" id="PTHR13847:SF289">
    <property type="entry name" value="GLYCINE OXIDASE"/>
    <property type="match status" value="1"/>
</dbReference>
<keyword evidence="2" id="KW-0784">Thiamine biosynthesis</keyword>
<evidence type="ECO:0000256" key="2">
    <source>
        <dbReference type="ARBA" id="ARBA00022977"/>
    </source>
</evidence>
<evidence type="ECO:0000313" key="5">
    <source>
        <dbReference type="EMBL" id="PZR17692.1"/>
    </source>
</evidence>
<evidence type="ECO:0000256" key="1">
    <source>
        <dbReference type="ARBA" id="ARBA00004948"/>
    </source>
</evidence>
<evidence type="ECO:0000259" key="4">
    <source>
        <dbReference type="Pfam" id="PF01266"/>
    </source>
</evidence>
<dbReference type="AlphaFoldDB" id="A0A2W5TSW7"/>
<comment type="caution">
    <text evidence="5">The sequence shown here is derived from an EMBL/GenBank/DDBJ whole genome shotgun (WGS) entry which is preliminary data.</text>
</comment>
<dbReference type="Gene3D" id="3.30.9.10">
    <property type="entry name" value="D-Amino Acid Oxidase, subunit A, domain 2"/>
    <property type="match status" value="1"/>
</dbReference>
<dbReference type="InterPro" id="IPR006076">
    <property type="entry name" value="FAD-dep_OxRdtase"/>
</dbReference>
<gene>
    <name evidence="5" type="primary">thiO</name>
    <name evidence="5" type="ORF">DI536_02795</name>
</gene>
<accession>A0A2W5TSW7</accession>
<dbReference type="Proteomes" id="UP000249061">
    <property type="component" value="Unassembled WGS sequence"/>
</dbReference>
<dbReference type="NCBIfam" id="TIGR02352">
    <property type="entry name" value="thiamin_ThiO"/>
    <property type="match status" value="1"/>
</dbReference>
<feature type="domain" description="FAD dependent oxidoreductase" evidence="4">
    <location>
        <begin position="1"/>
        <end position="336"/>
    </location>
</feature>
<evidence type="ECO:0000313" key="6">
    <source>
        <dbReference type="Proteomes" id="UP000249061"/>
    </source>
</evidence>
<name>A0A2W5TSW7_9BACT</name>
<dbReference type="EMBL" id="QFQP01000002">
    <property type="protein sequence ID" value="PZR17692.1"/>
    <property type="molecule type" value="Genomic_DNA"/>
</dbReference>
<dbReference type="InterPro" id="IPR012727">
    <property type="entry name" value="Gly_oxidase_ThiO"/>
</dbReference>
<dbReference type="InterPro" id="IPR036188">
    <property type="entry name" value="FAD/NAD-bd_sf"/>
</dbReference>
<dbReference type="PANTHER" id="PTHR13847">
    <property type="entry name" value="SARCOSINE DEHYDROGENASE-RELATED"/>
    <property type="match status" value="1"/>
</dbReference>
<protein>
    <submittedName>
        <fullName evidence="5">Glycine oxidase ThiO</fullName>
    </submittedName>
</protein>
<dbReference type="GO" id="GO:0016491">
    <property type="term" value="F:oxidoreductase activity"/>
    <property type="evidence" value="ECO:0007669"/>
    <property type="project" value="UniProtKB-KW"/>
</dbReference>
<dbReference type="GO" id="GO:0009229">
    <property type="term" value="P:thiamine diphosphate biosynthetic process"/>
    <property type="evidence" value="ECO:0007669"/>
    <property type="project" value="UniProtKB-UniPathway"/>
</dbReference>
<evidence type="ECO:0000256" key="3">
    <source>
        <dbReference type="ARBA" id="ARBA00023002"/>
    </source>
</evidence>
<dbReference type="Pfam" id="PF01266">
    <property type="entry name" value="DAO"/>
    <property type="match status" value="1"/>
</dbReference>
<comment type="pathway">
    <text evidence="1">Cofactor biosynthesis; thiamine diphosphate biosynthesis.</text>
</comment>
<dbReference type="GO" id="GO:0009228">
    <property type="term" value="P:thiamine biosynthetic process"/>
    <property type="evidence" value="ECO:0007669"/>
    <property type="project" value="UniProtKB-KW"/>
</dbReference>
<dbReference type="Gene3D" id="3.50.50.60">
    <property type="entry name" value="FAD/NAD(P)-binding domain"/>
    <property type="match status" value="1"/>
</dbReference>